<comment type="caution">
    <text evidence="2">The sequence shown here is derived from an EMBL/GenBank/DDBJ whole genome shotgun (WGS) entry which is preliminary data.</text>
</comment>
<reference evidence="2 3" key="1">
    <citation type="submission" date="2015-11" db="EMBL/GenBank/DDBJ databases">
        <title>Genomic analysis of 38 Legionella species identifies large and diverse effector repertoires.</title>
        <authorList>
            <person name="Burstein D."/>
            <person name="Amaro F."/>
            <person name="Zusman T."/>
            <person name="Lifshitz Z."/>
            <person name="Cohen O."/>
            <person name="Gilbert J.A."/>
            <person name="Pupko T."/>
            <person name="Shuman H.A."/>
            <person name="Segal G."/>
        </authorList>
    </citation>
    <scope>NUCLEOTIDE SEQUENCE [LARGE SCALE GENOMIC DNA]</scope>
    <source>
        <strain evidence="2 3">ATCC 49751</strain>
    </source>
</reference>
<dbReference type="PATRIC" id="fig|45067.4.peg.1802"/>
<evidence type="ECO:0000256" key="1">
    <source>
        <dbReference type="SAM" id="Phobius"/>
    </source>
</evidence>
<keyword evidence="1" id="KW-1133">Transmembrane helix</keyword>
<dbReference type="STRING" id="45067.Llan_1716"/>
<dbReference type="Pfam" id="PF20398">
    <property type="entry name" value="DUF6691"/>
    <property type="match status" value="1"/>
</dbReference>
<evidence type="ECO:0000313" key="3">
    <source>
        <dbReference type="Proteomes" id="UP000054869"/>
    </source>
</evidence>
<dbReference type="InterPro" id="IPR046513">
    <property type="entry name" value="DUF6691"/>
</dbReference>
<feature type="transmembrane region" description="Helical" evidence="1">
    <location>
        <begin position="118"/>
        <end position="136"/>
    </location>
</feature>
<proteinExistence type="predicted"/>
<dbReference type="AlphaFoldDB" id="A0A0W0VLK7"/>
<organism evidence="2 3">
    <name type="scientific">Legionella lansingensis</name>
    <dbReference type="NCBI Taxonomy" id="45067"/>
    <lineage>
        <taxon>Bacteria</taxon>
        <taxon>Pseudomonadati</taxon>
        <taxon>Pseudomonadota</taxon>
        <taxon>Gammaproteobacteria</taxon>
        <taxon>Legionellales</taxon>
        <taxon>Legionellaceae</taxon>
        <taxon>Legionella</taxon>
    </lineage>
</organism>
<dbReference type="Proteomes" id="UP000054869">
    <property type="component" value="Unassembled WGS sequence"/>
</dbReference>
<feature type="transmembrane region" description="Helical" evidence="1">
    <location>
        <begin position="80"/>
        <end position="98"/>
    </location>
</feature>
<keyword evidence="1" id="KW-0812">Transmembrane</keyword>
<dbReference type="RefSeq" id="WP_028372288.1">
    <property type="nucleotide sequence ID" value="NZ_CAAAJD010000002.1"/>
</dbReference>
<accession>A0A0W0VLK7</accession>
<keyword evidence="1" id="KW-0472">Membrane</keyword>
<gene>
    <name evidence="2" type="ORF">Llan_1716</name>
</gene>
<evidence type="ECO:0000313" key="2">
    <source>
        <dbReference type="EMBL" id="KTD20986.1"/>
    </source>
</evidence>
<sequence>MYSLMAFLTGILFGIGLTISNMINPNKVLNFLDVTGAWDPTLLMVMVAAVVTTFLGYQIIQKRKKPIFAETFYFPEKKKIIDKNLLIGSAIFGIGWGMAGYCPGPSITALATFNFDPLYFVIGMISGSLVYYWLFLRR</sequence>
<protein>
    <recommendedName>
        <fullName evidence="4">Transporter protein</fullName>
    </recommendedName>
</protein>
<feature type="transmembrane region" description="Helical" evidence="1">
    <location>
        <begin position="41"/>
        <end position="60"/>
    </location>
</feature>
<dbReference type="eggNOG" id="COG2391">
    <property type="taxonomic scope" value="Bacteria"/>
</dbReference>
<evidence type="ECO:0008006" key="4">
    <source>
        <dbReference type="Google" id="ProtNLM"/>
    </source>
</evidence>
<dbReference type="OrthoDB" id="9790409at2"/>
<dbReference type="EMBL" id="LNYI01000033">
    <property type="protein sequence ID" value="KTD20986.1"/>
    <property type="molecule type" value="Genomic_DNA"/>
</dbReference>
<keyword evidence="3" id="KW-1185">Reference proteome</keyword>
<name>A0A0W0VLK7_9GAMM</name>